<organism evidence="1 2">
    <name type="scientific">Deinococcus rufus</name>
    <dbReference type="NCBI Taxonomy" id="2136097"/>
    <lineage>
        <taxon>Bacteria</taxon>
        <taxon>Thermotogati</taxon>
        <taxon>Deinococcota</taxon>
        <taxon>Deinococci</taxon>
        <taxon>Deinococcales</taxon>
        <taxon>Deinococcaceae</taxon>
        <taxon>Deinococcus</taxon>
    </lineage>
</organism>
<gene>
    <name evidence="1" type="ORF">ACFOSB_00755</name>
</gene>
<dbReference type="SUPFAM" id="SSF55729">
    <property type="entry name" value="Acyl-CoA N-acyltransferases (Nat)"/>
    <property type="match status" value="1"/>
</dbReference>
<evidence type="ECO:0000313" key="1">
    <source>
        <dbReference type="EMBL" id="MFC3831389.1"/>
    </source>
</evidence>
<comment type="caution">
    <text evidence="1">The sequence shown here is derived from an EMBL/GenBank/DDBJ whole genome shotgun (WGS) entry which is preliminary data.</text>
</comment>
<keyword evidence="2" id="KW-1185">Reference proteome</keyword>
<reference evidence="2" key="1">
    <citation type="journal article" date="2019" name="Int. J. Syst. Evol. Microbiol.">
        <title>The Global Catalogue of Microorganisms (GCM) 10K type strain sequencing project: providing services to taxonomists for standard genome sequencing and annotation.</title>
        <authorList>
            <consortium name="The Broad Institute Genomics Platform"/>
            <consortium name="The Broad Institute Genome Sequencing Center for Infectious Disease"/>
            <person name="Wu L."/>
            <person name="Ma J."/>
        </authorList>
    </citation>
    <scope>NUCLEOTIDE SEQUENCE [LARGE SCALE GENOMIC DNA]</scope>
    <source>
        <strain evidence="2">CCTCC AB 2017081</strain>
    </source>
</reference>
<proteinExistence type="predicted"/>
<accession>A0ABV7Z2U0</accession>
<name>A0ABV7Z2U0_9DEIO</name>
<protein>
    <submittedName>
        <fullName evidence="1">Nitrilase</fullName>
    </submittedName>
</protein>
<evidence type="ECO:0000313" key="2">
    <source>
        <dbReference type="Proteomes" id="UP001595803"/>
    </source>
</evidence>
<dbReference type="InterPro" id="IPR016181">
    <property type="entry name" value="Acyl_CoA_acyltransferase"/>
</dbReference>
<dbReference type="Gene3D" id="3.40.630.30">
    <property type="match status" value="1"/>
</dbReference>
<dbReference type="RefSeq" id="WP_322473139.1">
    <property type="nucleotide sequence ID" value="NZ_JBHRZG010000001.1"/>
</dbReference>
<dbReference type="EMBL" id="JBHRZG010000001">
    <property type="protein sequence ID" value="MFC3831389.1"/>
    <property type="molecule type" value="Genomic_DNA"/>
</dbReference>
<dbReference type="Proteomes" id="UP001595803">
    <property type="component" value="Unassembled WGS sequence"/>
</dbReference>
<sequence>MTGARSFLGRDVLAARADGRYVVVQARADDAPALEAVQRACFPDLSEDEIATERHFRSHQAHFPEGQLAVLDAHTGELVASSSDLRMNVDFAHYAHPYLEETGDNLFTTHDPHGEWLYGADIGVHPKCRGQGLATLLYGARHDLIRRLNLRGHIAGAMPKGYGAVADVLSIEQYVMEVVRGERADPVLSVQLRRGYGVWGIIPDYLEDESCGNYGVCIVWRNKEFRP</sequence>
<dbReference type="CDD" id="cd04301">
    <property type="entry name" value="NAT_SF"/>
    <property type="match status" value="1"/>
</dbReference>